<dbReference type="Gene3D" id="1.10.8.60">
    <property type="match status" value="1"/>
</dbReference>
<dbReference type="PANTHER" id="PTHR34388">
    <property type="entry name" value="DNA POLYMERASE III SUBUNIT DELTA"/>
    <property type="match status" value="1"/>
</dbReference>
<evidence type="ECO:0000256" key="5">
    <source>
        <dbReference type="ARBA" id="ARBA00022705"/>
    </source>
</evidence>
<dbReference type="GO" id="GO:0003887">
    <property type="term" value="F:DNA-directed DNA polymerase activity"/>
    <property type="evidence" value="ECO:0007669"/>
    <property type="project" value="UniProtKB-KW"/>
</dbReference>
<evidence type="ECO:0000256" key="4">
    <source>
        <dbReference type="ARBA" id="ARBA00022695"/>
    </source>
</evidence>
<dbReference type="EMBL" id="ACLR01000170">
    <property type="protein sequence ID" value="EEK16692.1"/>
    <property type="molecule type" value="Genomic_DNA"/>
</dbReference>
<organism evidence="10 11">
    <name type="scientific">Porphyromonas uenonis 60-3</name>
    <dbReference type="NCBI Taxonomy" id="596327"/>
    <lineage>
        <taxon>Bacteria</taxon>
        <taxon>Pseudomonadati</taxon>
        <taxon>Bacteroidota</taxon>
        <taxon>Bacteroidia</taxon>
        <taxon>Bacteroidales</taxon>
        <taxon>Porphyromonadaceae</taxon>
        <taxon>Porphyromonas</taxon>
    </lineage>
</organism>
<feature type="domain" description="DNA polymerase III delta N-terminal" evidence="9">
    <location>
        <begin position="24"/>
        <end position="144"/>
    </location>
</feature>
<evidence type="ECO:0000256" key="3">
    <source>
        <dbReference type="ARBA" id="ARBA00022679"/>
    </source>
</evidence>
<proteinExistence type="inferred from homology"/>
<dbReference type="Gene3D" id="1.20.272.10">
    <property type="match status" value="1"/>
</dbReference>
<dbReference type="InterPro" id="IPR027417">
    <property type="entry name" value="P-loop_NTPase"/>
</dbReference>
<dbReference type="InterPro" id="IPR008921">
    <property type="entry name" value="DNA_pol3_clamp-load_cplx_C"/>
</dbReference>
<evidence type="ECO:0000256" key="1">
    <source>
        <dbReference type="ARBA" id="ARBA00012417"/>
    </source>
</evidence>
<accession>C2MC33</accession>
<keyword evidence="11" id="KW-1185">Reference proteome</keyword>
<sequence length="349" mass="39054">MTELVQISDQIRSGQPLPPLVLGYGEESYYINRLEELVVENYIPKEERTTQLVVYFGSETTAPEVLQQAQTFSMFAPKRLIVLRDAQDLKKSSVLKKPYGIAELIRDATTFAEGTTLLILYHDALPAAAKKNAQALKSQVALIESAPVRRDNELREAMIQMAKGLDLELAPQAISTLIERVGYDLETLYSELQKLSIPAKGAGGLVSRAMVQQVVSKSRKYGPYDLLNAVQRRRDDEALQIALAMAEDEKRYPVPQIIASLYGFFANLMVAHYLPSNSQKNIQEALNLKYESMARMYQSAMRLYSKQQTLNIISAIRRADGDAKGAHGVNASARTIYLDLLTQIFALKY</sequence>
<name>C2MC33_9PORP</name>
<dbReference type="SUPFAM" id="SSF48019">
    <property type="entry name" value="post-AAA+ oligomerization domain-like"/>
    <property type="match status" value="1"/>
</dbReference>
<dbReference type="OrthoDB" id="1172326at2"/>
<dbReference type="InterPro" id="IPR005790">
    <property type="entry name" value="DNA_polIII_delta"/>
</dbReference>
<dbReference type="Gene3D" id="3.40.50.300">
    <property type="entry name" value="P-loop containing nucleotide triphosphate hydrolases"/>
    <property type="match status" value="1"/>
</dbReference>
<dbReference type="SUPFAM" id="SSF52540">
    <property type="entry name" value="P-loop containing nucleoside triphosphate hydrolases"/>
    <property type="match status" value="1"/>
</dbReference>
<comment type="similarity">
    <text evidence="7">Belongs to the DNA polymerase HolA subunit family.</text>
</comment>
<dbReference type="eggNOG" id="COG1466">
    <property type="taxonomic scope" value="Bacteria"/>
</dbReference>
<dbReference type="InterPro" id="IPR010372">
    <property type="entry name" value="DNA_pol3_delta_N"/>
</dbReference>
<keyword evidence="4 10" id="KW-0548">Nucleotidyltransferase</keyword>
<dbReference type="EC" id="2.7.7.7" evidence="1"/>
<evidence type="ECO:0000256" key="6">
    <source>
        <dbReference type="ARBA" id="ARBA00022932"/>
    </source>
</evidence>
<dbReference type="RefSeq" id="WP_007365491.1">
    <property type="nucleotide sequence ID" value="NZ_ACLR01000170.1"/>
</dbReference>
<evidence type="ECO:0000313" key="10">
    <source>
        <dbReference type="EMBL" id="EEK16692.1"/>
    </source>
</evidence>
<gene>
    <name evidence="10" type="primary">holA</name>
    <name evidence="10" type="ORF">PORUE0001_0810</name>
</gene>
<comment type="caution">
    <text evidence="10">The sequence shown here is derived from an EMBL/GenBank/DDBJ whole genome shotgun (WGS) entry which is preliminary data.</text>
</comment>
<evidence type="ECO:0000256" key="7">
    <source>
        <dbReference type="ARBA" id="ARBA00034754"/>
    </source>
</evidence>
<evidence type="ECO:0000256" key="8">
    <source>
        <dbReference type="ARBA" id="ARBA00049244"/>
    </source>
</evidence>
<dbReference type="STRING" id="596327.PORUE0001_0810"/>
<evidence type="ECO:0000259" key="9">
    <source>
        <dbReference type="Pfam" id="PF06144"/>
    </source>
</evidence>
<protein>
    <recommendedName>
        <fullName evidence="2">DNA polymerase III subunit delta</fullName>
        <ecNumber evidence="1">2.7.7.7</ecNumber>
    </recommendedName>
</protein>
<dbReference type="GO" id="GO:0003677">
    <property type="term" value="F:DNA binding"/>
    <property type="evidence" value="ECO:0007669"/>
    <property type="project" value="InterPro"/>
</dbReference>
<dbReference type="GO" id="GO:0009360">
    <property type="term" value="C:DNA polymerase III complex"/>
    <property type="evidence" value="ECO:0007669"/>
    <property type="project" value="InterPro"/>
</dbReference>
<evidence type="ECO:0000313" key="11">
    <source>
        <dbReference type="Proteomes" id="UP000003303"/>
    </source>
</evidence>
<dbReference type="GO" id="GO:0006261">
    <property type="term" value="P:DNA-templated DNA replication"/>
    <property type="evidence" value="ECO:0007669"/>
    <property type="project" value="TreeGrafter"/>
</dbReference>
<dbReference type="NCBIfam" id="TIGR01128">
    <property type="entry name" value="holA"/>
    <property type="match status" value="1"/>
</dbReference>
<keyword evidence="6" id="KW-0239">DNA-directed DNA polymerase</keyword>
<evidence type="ECO:0000256" key="2">
    <source>
        <dbReference type="ARBA" id="ARBA00017703"/>
    </source>
</evidence>
<comment type="catalytic activity">
    <reaction evidence="8">
        <text>DNA(n) + a 2'-deoxyribonucleoside 5'-triphosphate = DNA(n+1) + diphosphate</text>
        <dbReference type="Rhea" id="RHEA:22508"/>
        <dbReference type="Rhea" id="RHEA-COMP:17339"/>
        <dbReference type="Rhea" id="RHEA-COMP:17340"/>
        <dbReference type="ChEBI" id="CHEBI:33019"/>
        <dbReference type="ChEBI" id="CHEBI:61560"/>
        <dbReference type="ChEBI" id="CHEBI:173112"/>
        <dbReference type="EC" id="2.7.7.7"/>
    </reaction>
</comment>
<reference evidence="10 11" key="1">
    <citation type="submission" date="2009-04" db="EMBL/GenBank/DDBJ databases">
        <authorList>
            <person name="Sebastian Y."/>
            <person name="Madupu R."/>
            <person name="Durkin A.S."/>
            <person name="Torralba M."/>
            <person name="Methe B."/>
            <person name="Sutton G.G."/>
            <person name="Strausberg R.L."/>
            <person name="Nelson K.E."/>
        </authorList>
    </citation>
    <scope>NUCLEOTIDE SEQUENCE [LARGE SCALE GENOMIC DNA]</scope>
    <source>
        <strain evidence="10 11">60-3</strain>
    </source>
</reference>
<keyword evidence="5" id="KW-0235">DNA replication</keyword>
<dbReference type="AlphaFoldDB" id="C2MC33"/>
<keyword evidence="3 10" id="KW-0808">Transferase</keyword>
<dbReference type="Proteomes" id="UP000003303">
    <property type="component" value="Unassembled WGS sequence"/>
</dbReference>
<dbReference type="PANTHER" id="PTHR34388:SF1">
    <property type="entry name" value="DNA POLYMERASE III SUBUNIT DELTA"/>
    <property type="match status" value="1"/>
</dbReference>
<dbReference type="Pfam" id="PF06144">
    <property type="entry name" value="DNA_pol3_delta"/>
    <property type="match status" value="1"/>
</dbReference>